<dbReference type="Proteomes" id="UP000824540">
    <property type="component" value="Unassembled WGS sequence"/>
</dbReference>
<proteinExistence type="predicted"/>
<protein>
    <submittedName>
        <fullName evidence="1">Uncharacterized protein</fullName>
    </submittedName>
</protein>
<accession>A0A8T2N624</accession>
<name>A0A8T2N624_9TELE</name>
<sequence>MTEEGCCHGKLILELVYRGILPHSGRGEGDGGVHRHHSGGTAGQETLQFVFVSCGHEHIQGHQDQWPTSLKTLHH</sequence>
<comment type="caution">
    <text evidence="1">The sequence shown here is derived from an EMBL/GenBank/DDBJ whole genome shotgun (WGS) entry which is preliminary data.</text>
</comment>
<dbReference type="AlphaFoldDB" id="A0A8T2N624"/>
<reference evidence="1" key="1">
    <citation type="thesis" date="2021" institute="BYU ScholarsArchive" country="Provo, UT, USA">
        <title>Applications of and Algorithms for Genome Assembly and Genomic Analyses with an Emphasis on Marine Teleosts.</title>
        <authorList>
            <person name="Pickett B.D."/>
        </authorList>
    </citation>
    <scope>NUCLEOTIDE SEQUENCE</scope>
    <source>
        <strain evidence="1">HI-2016</strain>
    </source>
</reference>
<evidence type="ECO:0000313" key="2">
    <source>
        <dbReference type="Proteomes" id="UP000824540"/>
    </source>
</evidence>
<keyword evidence="2" id="KW-1185">Reference proteome</keyword>
<evidence type="ECO:0000313" key="1">
    <source>
        <dbReference type="EMBL" id="KAG9333112.1"/>
    </source>
</evidence>
<dbReference type="EMBL" id="JAFBMS010000215">
    <property type="protein sequence ID" value="KAG9333112.1"/>
    <property type="molecule type" value="Genomic_DNA"/>
</dbReference>
<gene>
    <name evidence="1" type="ORF">JZ751_013466</name>
</gene>
<organism evidence="1 2">
    <name type="scientific">Albula glossodonta</name>
    <name type="common">roundjaw bonefish</name>
    <dbReference type="NCBI Taxonomy" id="121402"/>
    <lineage>
        <taxon>Eukaryota</taxon>
        <taxon>Metazoa</taxon>
        <taxon>Chordata</taxon>
        <taxon>Craniata</taxon>
        <taxon>Vertebrata</taxon>
        <taxon>Euteleostomi</taxon>
        <taxon>Actinopterygii</taxon>
        <taxon>Neopterygii</taxon>
        <taxon>Teleostei</taxon>
        <taxon>Albuliformes</taxon>
        <taxon>Albulidae</taxon>
        <taxon>Albula</taxon>
    </lineage>
</organism>